<dbReference type="InterPro" id="IPR027417">
    <property type="entry name" value="P-loop_NTPase"/>
</dbReference>
<dbReference type="Proteomes" id="UP000247099">
    <property type="component" value="Unassembled WGS sequence"/>
</dbReference>
<organism evidence="1 2">
    <name type="scientific">Coraliomargarita sinensis</name>
    <dbReference type="NCBI Taxonomy" id="2174842"/>
    <lineage>
        <taxon>Bacteria</taxon>
        <taxon>Pseudomonadati</taxon>
        <taxon>Verrucomicrobiota</taxon>
        <taxon>Opitutia</taxon>
        <taxon>Puniceicoccales</taxon>
        <taxon>Coraliomargaritaceae</taxon>
        <taxon>Coraliomargarita</taxon>
    </lineage>
</organism>
<protein>
    <recommendedName>
        <fullName evidence="3">Sulfotransferase</fullName>
    </recommendedName>
</protein>
<comment type="caution">
    <text evidence="1">The sequence shown here is derived from an EMBL/GenBank/DDBJ whole genome shotgun (WGS) entry which is preliminary data.</text>
</comment>
<name>A0A317ZEK2_9BACT</name>
<evidence type="ECO:0000313" key="1">
    <source>
        <dbReference type="EMBL" id="PXA03670.1"/>
    </source>
</evidence>
<gene>
    <name evidence="1" type="ORF">DDZ13_10265</name>
</gene>
<dbReference type="Gene3D" id="3.40.50.300">
    <property type="entry name" value="P-loop containing nucleotide triphosphate hydrolases"/>
    <property type="match status" value="1"/>
</dbReference>
<dbReference type="InParanoid" id="A0A317ZEK2"/>
<sequence>MNSSTDSLLREPIIIIGAPRSGTSFLSRLLSKHSQLAMLVEPRLTWKYGNDAKSDLLKSRDARPEVIEYIRGRFGDFVAKEGKSRLAEKTPSNALRLGFVDQIFPDAKYINIIRNGKDSALSIRSFWEKSSTGFSGVNPGRLSQRLKEIRPKQIPYYAREFGHRMIGGVFTKNGPAVWGPRLPGMAALAAELDPLEMACLQWRTCVELSCDYGRRLPSQRYLELRLEQLDSLAIERMLNFCGLGAEPAVEALYQDRFNQEKASARQKKMSKDENRILERWLQPTLEWLDYSDQ</sequence>
<evidence type="ECO:0000313" key="2">
    <source>
        <dbReference type="Proteomes" id="UP000247099"/>
    </source>
</evidence>
<accession>A0A317ZEK2</accession>
<dbReference type="SUPFAM" id="SSF52540">
    <property type="entry name" value="P-loop containing nucleoside triphosphate hydrolases"/>
    <property type="match status" value="1"/>
</dbReference>
<dbReference type="AlphaFoldDB" id="A0A317ZEK2"/>
<reference evidence="1 2" key="1">
    <citation type="submission" date="2018-05" db="EMBL/GenBank/DDBJ databases">
        <title>Coraliomargarita sinensis sp. nov., isolated from a marine solar saltern.</title>
        <authorList>
            <person name="Zhou L.Y."/>
        </authorList>
    </citation>
    <scope>NUCLEOTIDE SEQUENCE [LARGE SCALE GENOMIC DNA]</scope>
    <source>
        <strain evidence="1 2">WN38</strain>
    </source>
</reference>
<proteinExistence type="predicted"/>
<dbReference type="EMBL" id="QHJQ01000007">
    <property type="protein sequence ID" value="PXA03670.1"/>
    <property type="molecule type" value="Genomic_DNA"/>
</dbReference>
<keyword evidence="2" id="KW-1185">Reference proteome</keyword>
<evidence type="ECO:0008006" key="3">
    <source>
        <dbReference type="Google" id="ProtNLM"/>
    </source>
</evidence>
<dbReference type="Pfam" id="PF13469">
    <property type="entry name" value="Sulfotransfer_3"/>
    <property type="match status" value="1"/>
</dbReference>